<dbReference type="EMBL" id="LR796689">
    <property type="protein sequence ID" value="CAB4159748.1"/>
    <property type="molecule type" value="Genomic_DNA"/>
</dbReference>
<organism evidence="1">
    <name type="scientific">uncultured Caudovirales phage</name>
    <dbReference type="NCBI Taxonomy" id="2100421"/>
    <lineage>
        <taxon>Viruses</taxon>
        <taxon>Duplodnaviria</taxon>
        <taxon>Heunggongvirae</taxon>
        <taxon>Uroviricota</taxon>
        <taxon>Caudoviricetes</taxon>
        <taxon>Peduoviridae</taxon>
        <taxon>Maltschvirus</taxon>
        <taxon>Maltschvirus maltsch</taxon>
    </lineage>
</organism>
<proteinExistence type="predicted"/>
<reference evidence="1" key="1">
    <citation type="submission" date="2020-04" db="EMBL/GenBank/DDBJ databases">
        <authorList>
            <person name="Chiriac C."/>
            <person name="Salcher M."/>
            <person name="Ghai R."/>
            <person name="Kavagutti S V."/>
        </authorList>
    </citation>
    <scope>NUCLEOTIDE SEQUENCE</scope>
</reference>
<evidence type="ECO:0000313" key="1">
    <source>
        <dbReference type="EMBL" id="CAB4159748.1"/>
    </source>
</evidence>
<accession>A0A6J5NRN3</accession>
<evidence type="ECO:0008006" key="2">
    <source>
        <dbReference type="Google" id="ProtNLM"/>
    </source>
</evidence>
<name>A0A6J5NRN3_9CAUD</name>
<sequence>MPATYVTSAELKANLGIGTLYADSIVEEVCQTAEDLLNQYLWFDSYPVVGAGLQDNIATLVISAPLSFVSGQTITVSGCGTIYNGSKVITSTWPFTNGSSTFPSLFNFPYTPGIFPLGYSIIQFAKTNANDNYHQIVPYGKALGVDVKSTAYASTPAVRQAALILACEIWQARQSSQNNGMALDGSISPWRMSNSLMAKIRGLISPYTSPRSMVG</sequence>
<gene>
    <name evidence="1" type="ORF">UFOVP719_23</name>
</gene>
<protein>
    <recommendedName>
        <fullName evidence="2">Gp6 domain containing protein</fullName>
    </recommendedName>
</protein>